<gene>
    <name evidence="9" type="ORF">CYMTET_10397</name>
</gene>
<dbReference type="FunFam" id="3.40.50.150:FF:000027">
    <property type="entry name" value="Protein-L-isoaspartate O-methyltransferase"/>
    <property type="match status" value="1"/>
</dbReference>
<keyword evidence="3" id="KW-0963">Cytoplasm</keyword>
<dbReference type="GO" id="GO:0005737">
    <property type="term" value="C:cytoplasm"/>
    <property type="evidence" value="ECO:0007669"/>
    <property type="project" value="UniProtKB-SubCell"/>
</dbReference>
<dbReference type="InterPro" id="IPR029063">
    <property type="entry name" value="SAM-dependent_MTases_sf"/>
</dbReference>
<dbReference type="CDD" id="cd02440">
    <property type="entry name" value="AdoMet_MTases"/>
    <property type="match status" value="1"/>
</dbReference>
<dbReference type="PANTHER" id="PTHR11579:SF0">
    <property type="entry name" value="PROTEIN-L-ISOASPARTATE(D-ASPARTATE) O-METHYLTRANSFERASE"/>
    <property type="match status" value="1"/>
</dbReference>
<evidence type="ECO:0000256" key="3">
    <source>
        <dbReference type="ARBA" id="ARBA00022490"/>
    </source>
</evidence>
<dbReference type="Proteomes" id="UP001190700">
    <property type="component" value="Unassembled WGS sequence"/>
</dbReference>
<evidence type="ECO:0000256" key="8">
    <source>
        <dbReference type="RuleBase" id="RU003802"/>
    </source>
</evidence>
<comment type="catalytic activity">
    <reaction evidence="7 8">
        <text>[protein]-L-isoaspartate + S-adenosyl-L-methionine = [protein]-L-isoaspartate alpha-methyl ester + S-adenosyl-L-homocysteine</text>
        <dbReference type="Rhea" id="RHEA:12705"/>
        <dbReference type="Rhea" id="RHEA-COMP:12143"/>
        <dbReference type="Rhea" id="RHEA-COMP:12144"/>
        <dbReference type="ChEBI" id="CHEBI:57856"/>
        <dbReference type="ChEBI" id="CHEBI:59789"/>
        <dbReference type="ChEBI" id="CHEBI:90596"/>
        <dbReference type="ChEBI" id="CHEBI:90598"/>
        <dbReference type="EC" id="2.1.1.77"/>
    </reaction>
</comment>
<evidence type="ECO:0000313" key="9">
    <source>
        <dbReference type="EMBL" id="KAK3281836.1"/>
    </source>
</evidence>
<organism evidence="9 10">
    <name type="scientific">Cymbomonas tetramitiformis</name>
    <dbReference type="NCBI Taxonomy" id="36881"/>
    <lineage>
        <taxon>Eukaryota</taxon>
        <taxon>Viridiplantae</taxon>
        <taxon>Chlorophyta</taxon>
        <taxon>Pyramimonadophyceae</taxon>
        <taxon>Pyramimonadales</taxon>
        <taxon>Pyramimonadaceae</taxon>
        <taxon>Cymbomonas</taxon>
    </lineage>
</organism>
<protein>
    <recommendedName>
        <fullName evidence="8">Protein-L-isoaspartate O-methyltransferase</fullName>
        <ecNumber evidence="8">2.1.1.77</ecNumber>
    </recommendedName>
</protein>
<proteinExistence type="inferred from homology"/>
<keyword evidence="6 8" id="KW-0949">S-adenosyl-L-methionine</keyword>
<evidence type="ECO:0000256" key="6">
    <source>
        <dbReference type="ARBA" id="ARBA00022691"/>
    </source>
</evidence>
<dbReference type="InterPro" id="IPR000682">
    <property type="entry name" value="PCMT"/>
</dbReference>
<dbReference type="SUPFAM" id="SSF53335">
    <property type="entry name" value="S-adenosyl-L-methionine-dependent methyltransferases"/>
    <property type="match status" value="1"/>
</dbReference>
<dbReference type="GO" id="GO:0032259">
    <property type="term" value="P:methylation"/>
    <property type="evidence" value="ECO:0007669"/>
    <property type="project" value="UniProtKB-KW"/>
</dbReference>
<dbReference type="NCBIfam" id="TIGR00080">
    <property type="entry name" value="pimt"/>
    <property type="match status" value="1"/>
</dbReference>
<keyword evidence="10" id="KW-1185">Reference proteome</keyword>
<evidence type="ECO:0000256" key="5">
    <source>
        <dbReference type="ARBA" id="ARBA00022679"/>
    </source>
</evidence>
<keyword evidence="5 8" id="KW-0808">Transferase</keyword>
<dbReference type="PANTHER" id="PTHR11579">
    <property type="entry name" value="PROTEIN-L-ISOASPARTATE O-METHYLTRANSFERASE"/>
    <property type="match status" value="1"/>
</dbReference>
<dbReference type="GO" id="GO:0004719">
    <property type="term" value="F:protein-L-isoaspartate (D-aspartate) O-methyltransferase activity"/>
    <property type="evidence" value="ECO:0007669"/>
    <property type="project" value="UniProtKB-UniRule"/>
</dbReference>
<dbReference type="AlphaFoldDB" id="A0AAE0LDW2"/>
<dbReference type="EC" id="2.1.1.77" evidence="8"/>
<comment type="similarity">
    <text evidence="2 8">Belongs to the methyltransferase superfamily. L-isoaspartyl/D-aspartyl protein methyltransferase family.</text>
</comment>
<reference evidence="9 10" key="1">
    <citation type="journal article" date="2015" name="Genome Biol. Evol.">
        <title>Comparative Genomics of a Bacterivorous Green Alga Reveals Evolutionary Causalities and Consequences of Phago-Mixotrophic Mode of Nutrition.</title>
        <authorList>
            <person name="Burns J.A."/>
            <person name="Paasch A."/>
            <person name="Narechania A."/>
            <person name="Kim E."/>
        </authorList>
    </citation>
    <scope>NUCLEOTIDE SEQUENCE [LARGE SCALE GENOMIC DNA]</scope>
    <source>
        <strain evidence="9 10">PLY_AMNH</strain>
    </source>
</reference>
<dbReference type="Pfam" id="PF01135">
    <property type="entry name" value="PCMT"/>
    <property type="match status" value="1"/>
</dbReference>
<evidence type="ECO:0000256" key="1">
    <source>
        <dbReference type="ARBA" id="ARBA00004496"/>
    </source>
</evidence>
<evidence type="ECO:0000256" key="2">
    <source>
        <dbReference type="ARBA" id="ARBA00005369"/>
    </source>
</evidence>
<comment type="caution">
    <text evidence="9">The sequence shown here is derived from an EMBL/GenBank/DDBJ whole genome shotgun (WGS) entry which is preliminary data.</text>
</comment>
<evidence type="ECO:0000256" key="7">
    <source>
        <dbReference type="ARBA" id="ARBA00029295"/>
    </source>
</evidence>
<dbReference type="EMBL" id="LGRX02003689">
    <property type="protein sequence ID" value="KAK3281836.1"/>
    <property type="molecule type" value="Genomic_DNA"/>
</dbReference>
<evidence type="ECO:0000256" key="4">
    <source>
        <dbReference type="ARBA" id="ARBA00022603"/>
    </source>
</evidence>
<keyword evidence="4 8" id="KW-0489">Methyltransferase</keyword>
<dbReference type="GO" id="GO:0030091">
    <property type="term" value="P:protein repair"/>
    <property type="evidence" value="ECO:0007669"/>
    <property type="project" value="UniProtKB-ARBA"/>
</dbReference>
<evidence type="ECO:0000313" key="10">
    <source>
        <dbReference type="Proteomes" id="UP001190700"/>
    </source>
</evidence>
<dbReference type="Gene3D" id="3.40.50.150">
    <property type="entry name" value="Vaccinia Virus protein VP39"/>
    <property type="match status" value="1"/>
</dbReference>
<name>A0AAE0LDW2_9CHLO</name>
<accession>A0AAE0LDW2</accession>
<dbReference type="PROSITE" id="PS01279">
    <property type="entry name" value="PCMT"/>
    <property type="match status" value="1"/>
</dbReference>
<comment type="subcellular location">
    <subcellularLocation>
        <location evidence="1">Cytoplasm</location>
    </subcellularLocation>
</comment>
<sequence>MAWRSHGRNNEDLVTQLVNNGILKTNEIVVAMKKVDRGDYVPPQLQEHAYEDRPLPIGYNVTISAPHMHAHCLELLKQHLKPGMRALDVGSGSGYLLAVMGHMVGDEGRAVGIEHIPELVAMGRKNASVSPASAALMSSGVLTFVEGDGRKGFPAQAPYDCIHVGAASPDKPKELIEQLAPGGRLVVPVGRGDQELMVYEKLENGKLEEHSAMGVRYVPLTSREAQLSEF</sequence>